<keyword evidence="4" id="KW-0132">Cell division</keyword>
<accession>A0A251ZW71</accession>
<evidence type="ECO:0000256" key="2">
    <source>
        <dbReference type="ARBA" id="ARBA00015195"/>
    </source>
</evidence>
<dbReference type="GO" id="GO:0043093">
    <property type="term" value="P:FtsZ-dependent cytokinesis"/>
    <property type="evidence" value="ECO:0007669"/>
    <property type="project" value="TreeGrafter"/>
</dbReference>
<evidence type="ECO:0000256" key="10">
    <source>
        <dbReference type="SAM" id="Coils"/>
    </source>
</evidence>
<keyword evidence="12" id="KW-1185">Reference proteome</keyword>
<dbReference type="SUPFAM" id="SSF102829">
    <property type="entry name" value="Cell division protein ZapA-like"/>
    <property type="match status" value="1"/>
</dbReference>
<keyword evidence="3" id="KW-0963">Cytoplasm</keyword>
<comment type="subcellular location">
    <subcellularLocation>
        <location evidence="1">Cytoplasm</location>
    </subcellularLocation>
</comment>
<comment type="caution">
    <text evidence="11">The sequence shown here is derived from an EMBL/GenBank/DDBJ whole genome shotgun (WGS) entry which is preliminary data.</text>
</comment>
<dbReference type="PANTHER" id="PTHR34981:SF1">
    <property type="entry name" value="CELL DIVISION PROTEIN ZAPA"/>
    <property type="match status" value="1"/>
</dbReference>
<evidence type="ECO:0000313" key="12">
    <source>
        <dbReference type="Proteomes" id="UP000194946"/>
    </source>
</evidence>
<evidence type="ECO:0000256" key="8">
    <source>
        <dbReference type="ARBA" id="ARBA00026068"/>
    </source>
</evidence>
<dbReference type="AlphaFoldDB" id="A0A251ZW71"/>
<dbReference type="GO" id="GO:0000921">
    <property type="term" value="P:septin ring assembly"/>
    <property type="evidence" value="ECO:0007669"/>
    <property type="project" value="TreeGrafter"/>
</dbReference>
<dbReference type="RefSeq" id="WP_008853519.1">
    <property type="nucleotide sequence ID" value="NZ_JOPB01000003.1"/>
</dbReference>
<keyword evidence="6" id="KW-0131">Cell cycle</keyword>
<dbReference type="EMBL" id="JOPB01000003">
    <property type="protein sequence ID" value="OUI78899.1"/>
    <property type="molecule type" value="Genomic_DNA"/>
</dbReference>
<comment type="subunit">
    <text evidence="8">Homodimer. Interacts with FtsZ.</text>
</comment>
<protein>
    <recommendedName>
        <fullName evidence="2">Cell division protein ZapA</fullName>
    </recommendedName>
    <alternativeName>
        <fullName evidence="9">Z ring-associated protein ZapA</fullName>
    </alternativeName>
</protein>
<keyword evidence="5" id="KW-0717">Septation</keyword>
<dbReference type="InterPro" id="IPR042233">
    <property type="entry name" value="Cell_div_ZapA_N"/>
</dbReference>
<dbReference type="GO" id="GO:0032153">
    <property type="term" value="C:cell division site"/>
    <property type="evidence" value="ECO:0007669"/>
    <property type="project" value="TreeGrafter"/>
</dbReference>
<dbReference type="GO" id="GO:0005829">
    <property type="term" value="C:cytosol"/>
    <property type="evidence" value="ECO:0007669"/>
    <property type="project" value="TreeGrafter"/>
</dbReference>
<evidence type="ECO:0000256" key="4">
    <source>
        <dbReference type="ARBA" id="ARBA00022618"/>
    </source>
</evidence>
<dbReference type="GO" id="GO:0030428">
    <property type="term" value="C:cell septum"/>
    <property type="evidence" value="ECO:0007669"/>
    <property type="project" value="TreeGrafter"/>
</dbReference>
<dbReference type="PANTHER" id="PTHR34981">
    <property type="entry name" value="CELL DIVISION PROTEIN ZAPA"/>
    <property type="match status" value="1"/>
</dbReference>
<organism evidence="11 12">
    <name type="scientific">Commensalibacter intestini</name>
    <dbReference type="NCBI Taxonomy" id="479936"/>
    <lineage>
        <taxon>Bacteria</taxon>
        <taxon>Pseudomonadati</taxon>
        <taxon>Pseudomonadota</taxon>
        <taxon>Alphaproteobacteria</taxon>
        <taxon>Acetobacterales</taxon>
        <taxon>Acetobacteraceae</taxon>
    </lineage>
</organism>
<evidence type="ECO:0000256" key="9">
    <source>
        <dbReference type="ARBA" id="ARBA00033158"/>
    </source>
</evidence>
<dbReference type="Pfam" id="PF05164">
    <property type="entry name" value="ZapA"/>
    <property type="match status" value="1"/>
</dbReference>
<proteinExistence type="predicted"/>
<evidence type="ECO:0000256" key="1">
    <source>
        <dbReference type="ARBA" id="ARBA00004496"/>
    </source>
</evidence>
<evidence type="ECO:0000256" key="7">
    <source>
        <dbReference type="ARBA" id="ARBA00024910"/>
    </source>
</evidence>
<evidence type="ECO:0000256" key="6">
    <source>
        <dbReference type="ARBA" id="ARBA00023306"/>
    </source>
</evidence>
<evidence type="ECO:0000313" key="11">
    <source>
        <dbReference type="EMBL" id="OUI78899.1"/>
    </source>
</evidence>
<dbReference type="InterPro" id="IPR036192">
    <property type="entry name" value="Cell_div_ZapA-like_sf"/>
</dbReference>
<gene>
    <name evidence="11" type="ORF">HK18_05775</name>
</gene>
<feature type="coiled-coil region" evidence="10">
    <location>
        <begin position="63"/>
        <end position="102"/>
    </location>
</feature>
<sequence length="113" mass="12447">MAQVTITINGFGYTVGCNDGQEAHLQAMAKVVEEHIDLIRQIGGQSGEGRLLALGGLLLADKLHDMEVYIASLEKQLDKQKLKQLQQENQDLKKKIDSFAERVESIAGKLNLS</sequence>
<evidence type="ECO:0000256" key="5">
    <source>
        <dbReference type="ARBA" id="ARBA00023210"/>
    </source>
</evidence>
<dbReference type="Gene3D" id="3.30.160.880">
    <property type="entry name" value="Cell division protein ZapA protomer, N-terminal domain"/>
    <property type="match status" value="1"/>
</dbReference>
<name>A0A251ZW71_9PROT</name>
<dbReference type="InterPro" id="IPR007838">
    <property type="entry name" value="Cell_div_ZapA-like"/>
</dbReference>
<keyword evidence="10" id="KW-0175">Coiled coil</keyword>
<dbReference type="GO" id="GO:0000917">
    <property type="term" value="P:division septum assembly"/>
    <property type="evidence" value="ECO:0007669"/>
    <property type="project" value="UniProtKB-KW"/>
</dbReference>
<dbReference type="Proteomes" id="UP000194946">
    <property type="component" value="Unassembled WGS sequence"/>
</dbReference>
<comment type="function">
    <text evidence="7">Activator of cell division through the inhibition of FtsZ GTPase activity, therefore promoting FtsZ assembly into bundles of protofilaments necessary for the formation of the division Z ring. It is recruited early at mid-cell but it is not essential for cell division.</text>
</comment>
<reference evidence="12" key="1">
    <citation type="submission" date="2014-06" db="EMBL/GenBank/DDBJ databases">
        <authorList>
            <person name="Winans N.J."/>
            <person name="Newell P.D."/>
            <person name="Douglas A.E."/>
        </authorList>
    </citation>
    <scope>NUCLEOTIDE SEQUENCE [LARGE SCALE GENOMIC DNA]</scope>
    <source>
        <strain evidence="12">DmL_052</strain>
    </source>
</reference>
<evidence type="ECO:0000256" key="3">
    <source>
        <dbReference type="ARBA" id="ARBA00022490"/>
    </source>
</evidence>